<dbReference type="Pfam" id="PF00015">
    <property type="entry name" value="MCPsignal"/>
    <property type="match status" value="1"/>
</dbReference>
<reference evidence="8 9" key="1">
    <citation type="submission" date="2019-03" db="EMBL/GenBank/DDBJ databases">
        <title>Genomic Encyclopedia of Type Strains, Phase IV (KMG-IV): sequencing the most valuable type-strain genomes for metagenomic binning, comparative biology and taxonomic classification.</title>
        <authorList>
            <person name="Goeker M."/>
        </authorList>
    </citation>
    <scope>NUCLEOTIDE SEQUENCE [LARGE SCALE GENOMIC DNA]</scope>
    <source>
        <strain evidence="8 9">DSM 24830</strain>
    </source>
</reference>
<dbReference type="SUPFAM" id="SSF58104">
    <property type="entry name" value="Methyl-accepting chemotaxis protein (MCP) signaling domain"/>
    <property type="match status" value="1"/>
</dbReference>
<evidence type="ECO:0000259" key="6">
    <source>
        <dbReference type="PROSITE" id="PS50111"/>
    </source>
</evidence>
<feature type="domain" description="HAMP" evidence="7">
    <location>
        <begin position="214"/>
        <end position="266"/>
    </location>
</feature>
<evidence type="ECO:0000256" key="4">
    <source>
        <dbReference type="PROSITE-ProRule" id="PRU00284"/>
    </source>
</evidence>
<keyword evidence="2 4" id="KW-0807">Transducer</keyword>
<organism evidence="8 9">
    <name type="scientific">Cocleimonas flava</name>
    <dbReference type="NCBI Taxonomy" id="634765"/>
    <lineage>
        <taxon>Bacteria</taxon>
        <taxon>Pseudomonadati</taxon>
        <taxon>Pseudomonadota</taxon>
        <taxon>Gammaproteobacteria</taxon>
        <taxon>Thiotrichales</taxon>
        <taxon>Thiotrichaceae</taxon>
        <taxon>Cocleimonas</taxon>
    </lineage>
</organism>
<dbReference type="InterPro" id="IPR004089">
    <property type="entry name" value="MCPsignal_dom"/>
</dbReference>
<evidence type="ECO:0000313" key="9">
    <source>
        <dbReference type="Proteomes" id="UP000294887"/>
    </source>
</evidence>
<feature type="transmembrane region" description="Helical" evidence="5">
    <location>
        <begin position="194"/>
        <end position="213"/>
    </location>
</feature>
<keyword evidence="5" id="KW-1133">Transmembrane helix</keyword>
<keyword evidence="9" id="KW-1185">Reference proteome</keyword>
<dbReference type="CDD" id="cd06225">
    <property type="entry name" value="HAMP"/>
    <property type="match status" value="1"/>
</dbReference>
<dbReference type="GO" id="GO:0007165">
    <property type="term" value="P:signal transduction"/>
    <property type="evidence" value="ECO:0007669"/>
    <property type="project" value="UniProtKB-KW"/>
</dbReference>
<dbReference type="OrthoDB" id="5620315at2"/>
<name>A0A4R1F3H5_9GAMM</name>
<dbReference type="Proteomes" id="UP000294887">
    <property type="component" value="Unassembled WGS sequence"/>
</dbReference>
<dbReference type="SMART" id="SM00304">
    <property type="entry name" value="HAMP"/>
    <property type="match status" value="2"/>
</dbReference>
<sequence length="615" mass="67484">MLNRLSIGMRMLVFIMLPVIIFFVIGIISLNGIDQDHRALKTGDQNLKTVLASSNVNYNINQHYSLLLSNINMGFIPWSEGESKTRKGIQTIQSSFSKFNSALSSEEKRTPEVKELFNAQDDLIAGYVSIKKFFSDGYGEAEKIALNNYAQTKMLPLAKTVEDKINSIVDEKFAETSAISSTALEQAGFTRNNVLIALFSGVLVMIIFGNLIMQSITIPTKNLTDVVHRLASGEYDARVTTRGKDEFFSLGTAFNSLLDDRAVTLNTIDSEHKELNQSVFGLLQAVAELSERNLTIRANVTEDATGPVADAINLLAEETSATLFEVRNVATEVNETSQKVNTHLMSVNKLAMKEQERAIETTDQMNKMLLRLDSIAESAAATNTMADNTSISTKRAHESVSDTLNGMSVIRETVQETGKRIKQLGERSQEISHVIEIINTIAERTTVLALNASMQAVAAGDAGRGFSVIAEEIQRLAESSRESTSQISTLVRNIQQETNTTIATMDQTIEQVIDGSTKAEDAAEQMKRVLETTSELVHSVDQIAIASKDQVSISEGLKHKAEGILKSTQSTGQELLSLTGLSRNMAEYAQQLVKSVNVFKIDEEDSAKTIHNAKV</sequence>
<evidence type="ECO:0000313" key="8">
    <source>
        <dbReference type="EMBL" id="TCJ84961.1"/>
    </source>
</evidence>
<feature type="domain" description="Methyl-accepting transducer" evidence="6">
    <location>
        <begin position="329"/>
        <end position="565"/>
    </location>
</feature>
<dbReference type="PROSITE" id="PS50885">
    <property type="entry name" value="HAMP"/>
    <property type="match status" value="1"/>
</dbReference>
<dbReference type="SMART" id="SM00283">
    <property type="entry name" value="MA"/>
    <property type="match status" value="1"/>
</dbReference>
<proteinExistence type="inferred from homology"/>
<evidence type="ECO:0000259" key="7">
    <source>
        <dbReference type="PROSITE" id="PS50885"/>
    </source>
</evidence>
<dbReference type="AlphaFoldDB" id="A0A4R1F3H5"/>
<evidence type="ECO:0000256" key="1">
    <source>
        <dbReference type="ARBA" id="ARBA00004370"/>
    </source>
</evidence>
<dbReference type="PANTHER" id="PTHR32089">
    <property type="entry name" value="METHYL-ACCEPTING CHEMOTAXIS PROTEIN MCPB"/>
    <property type="match status" value="1"/>
</dbReference>
<dbReference type="Gene3D" id="1.10.287.950">
    <property type="entry name" value="Methyl-accepting chemotaxis protein"/>
    <property type="match status" value="1"/>
</dbReference>
<dbReference type="PANTHER" id="PTHR32089:SF114">
    <property type="entry name" value="METHYL-ACCEPTING CHEMOTAXIS PROTEIN MCPB"/>
    <property type="match status" value="1"/>
</dbReference>
<evidence type="ECO:0000256" key="5">
    <source>
        <dbReference type="SAM" id="Phobius"/>
    </source>
</evidence>
<dbReference type="RefSeq" id="WP_131906682.1">
    <property type="nucleotide sequence ID" value="NZ_BAAAFU010000006.1"/>
</dbReference>
<keyword evidence="5" id="KW-0472">Membrane</keyword>
<comment type="subcellular location">
    <subcellularLocation>
        <location evidence="1">Membrane</location>
    </subcellularLocation>
</comment>
<dbReference type="EMBL" id="SMFQ01000004">
    <property type="protein sequence ID" value="TCJ84961.1"/>
    <property type="molecule type" value="Genomic_DNA"/>
</dbReference>
<comment type="caution">
    <text evidence="8">The sequence shown here is derived from an EMBL/GenBank/DDBJ whole genome shotgun (WGS) entry which is preliminary data.</text>
</comment>
<dbReference type="GO" id="GO:0006935">
    <property type="term" value="P:chemotaxis"/>
    <property type="evidence" value="ECO:0007669"/>
    <property type="project" value="UniProtKB-ARBA"/>
</dbReference>
<feature type="transmembrane region" description="Helical" evidence="5">
    <location>
        <begin position="12"/>
        <end position="33"/>
    </location>
</feature>
<protein>
    <submittedName>
        <fullName evidence="8">Methyl-accepting chemotaxis protein</fullName>
    </submittedName>
</protein>
<dbReference type="Gene3D" id="6.10.340.10">
    <property type="match status" value="1"/>
</dbReference>
<dbReference type="InterPro" id="IPR003660">
    <property type="entry name" value="HAMP_dom"/>
</dbReference>
<accession>A0A4R1F3H5</accession>
<comment type="similarity">
    <text evidence="3">Belongs to the methyl-accepting chemotaxis (MCP) protein family.</text>
</comment>
<dbReference type="PROSITE" id="PS50111">
    <property type="entry name" value="CHEMOTAXIS_TRANSDUC_2"/>
    <property type="match status" value="1"/>
</dbReference>
<dbReference type="GO" id="GO:0016020">
    <property type="term" value="C:membrane"/>
    <property type="evidence" value="ECO:0007669"/>
    <property type="project" value="UniProtKB-SubCell"/>
</dbReference>
<evidence type="ECO:0000256" key="3">
    <source>
        <dbReference type="ARBA" id="ARBA00029447"/>
    </source>
</evidence>
<gene>
    <name evidence="8" type="ORF">EV695_2924</name>
</gene>
<keyword evidence="5" id="KW-0812">Transmembrane</keyword>
<dbReference type="Pfam" id="PF00672">
    <property type="entry name" value="HAMP"/>
    <property type="match status" value="1"/>
</dbReference>
<evidence type="ECO:0000256" key="2">
    <source>
        <dbReference type="ARBA" id="ARBA00023224"/>
    </source>
</evidence>